<protein>
    <submittedName>
        <fullName evidence="2">Uncharacterized protein</fullName>
    </submittedName>
</protein>
<evidence type="ECO:0000256" key="1">
    <source>
        <dbReference type="SAM" id="Phobius"/>
    </source>
</evidence>
<evidence type="ECO:0000313" key="2">
    <source>
        <dbReference type="EMBL" id="KJZ67278.1"/>
    </source>
</evidence>
<dbReference type="EMBL" id="LACH01000003">
    <property type="protein sequence ID" value="KJZ67278.1"/>
    <property type="molecule type" value="Genomic_DNA"/>
</dbReference>
<comment type="caution">
    <text evidence="2">The sequence shown here is derived from an EMBL/GenBank/DDBJ whole genome shotgun (WGS) entry which is preliminary data.</text>
</comment>
<evidence type="ECO:0000313" key="3">
    <source>
        <dbReference type="Proteomes" id="UP000033400"/>
    </source>
</evidence>
<dbReference type="AlphaFoldDB" id="A0A0F4VEN4"/>
<keyword evidence="1" id="KW-0812">Transmembrane</keyword>
<proteinExistence type="predicted"/>
<dbReference type="PATRIC" id="fig|294.133.peg.2401"/>
<gene>
    <name evidence="2" type="ORF">VD17_03205</name>
</gene>
<name>A0A0F4VEN4_PSEFL</name>
<accession>A0A0F4VEN4</accession>
<reference evidence="2 3" key="1">
    <citation type="submission" date="2015-03" db="EMBL/GenBank/DDBJ databases">
        <title>Comparative genomics of Pseudomonas insights into diversity of traits involved in vanlence and defense.</title>
        <authorList>
            <person name="Qin Y."/>
        </authorList>
    </citation>
    <scope>NUCLEOTIDE SEQUENCE [LARGE SCALE GENOMIC DNA]</scope>
    <source>
        <strain evidence="2 3">H24</strain>
    </source>
</reference>
<keyword evidence="1" id="KW-0472">Membrane</keyword>
<feature type="transmembrane region" description="Helical" evidence="1">
    <location>
        <begin position="48"/>
        <end position="67"/>
    </location>
</feature>
<sequence length="109" mass="11941">MVMHIFWGYFKYWLLPASIFAGCAGWDAHSVAEYVAAVHRLLPNFAGHGALSSFFAGPPGFLAYLFIPKGLVYPFFGVAAIAGNVGIFVLLWLACSWISPPKFLLVDDN</sequence>
<keyword evidence="1" id="KW-1133">Transmembrane helix</keyword>
<feature type="transmembrane region" description="Helical" evidence="1">
    <location>
        <begin position="74"/>
        <end position="99"/>
    </location>
</feature>
<dbReference type="RefSeq" id="WP_046052641.1">
    <property type="nucleotide sequence ID" value="NZ_LACH01000003.1"/>
</dbReference>
<organism evidence="2 3">
    <name type="scientific">Pseudomonas fluorescens</name>
    <dbReference type="NCBI Taxonomy" id="294"/>
    <lineage>
        <taxon>Bacteria</taxon>
        <taxon>Pseudomonadati</taxon>
        <taxon>Pseudomonadota</taxon>
        <taxon>Gammaproteobacteria</taxon>
        <taxon>Pseudomonadales</taxon>
        <taxon>Pseudomonadaceae</taxon>
        <taxon>Pseudomonas</taxon>
    </lineage>
</organism>
<dbReference type="Proteomes" id="UP000033400">
    <property type="component" value="Unassembled WGS sequence"/>
</dbReference>